<sequence>MKKNTNKNEGNWNFDNKNGWDSAINDNKSFISGLFIGFAIGVVLGALL</sequence>
<keyword evidence="1" id="KW-0472">Membrane</keyword>
<reference evidence="2 3" key="1">
    <citation type="submission" date="2019-12" db="EMBL/GenBank/DDBJ databases">
        <title>Shewanella insulae sp. nov., isolated from a tidal flat.</title>
        <authorList>
            <person name="Yoon J.-H."/>
        </authorList>
    </citation>
    <scope>NUCLEOTIDE SEQUENCE [LARGE SCALE GENOMIC DNA]</scope>
    <source>
        <strain evidence="2 3">JBTF-M18</strain>
    </source>
</reference>
<evidence type="ECO:0000313" key="2">
    <source>
        <dbReference type="EMBL" id="MXR68344.1"/>
    </source>
</evidence>
<accession>A0A6L7HXD2</accession>
<keyword evidence="1" id="KW-1133">Transmembrane helix</keyword>
<evidence type="ECO:0000313" key="3">
    <source>
        <dbReference type="Proteomes" id="UP000474778"/>
    </source>
</evidence>
<dbReference type="EMBL" id="WRPA01000004">
    <property type="protein sequence ID" value="MXR68344.1"/>
    <property type="molecule type" value="Genomic_DNA"/>
</dbReference>
<proteinExistence type="predicted"/>
<evidence type="ECO:0000256" key="1">
    <source>
        <dbReference type="SAM" id="Phobius"/>
    </source>
</evidence>
<keyword evidence="3" id="KW-1185">Reference proteome</keyword>
<comment type="caution">
    <text evidence="2">The sequence shown here is derived from an EMBL/GenBank/DDBJ whole genome shotgun (WGS) entry which is preliminary data.</text>
</comment>
<feature type="transmembrane region" description="Helical" evidence="1">
    <location>
        <begin position="30"/>
        <end position="47"/>
    </location>
</feature>
<protein>
    <submittedName>
        <fullName evidence="2">Uncharacterized protein</fullName>
    </submittedName>
</protein>
<gene>
    <name evidence="2" type="ORF">GNT65_06590</name>
</gene>
<dbReference type="AlphaFoldDB" id="A0A6L7HXD2"/>
<dbReference type="Proteomes" id="UP000474778">
    <property type="component" value="Unassembled WGS sequence"/>
</dbReference>
<organism evidence="2 3">
    <name type="scientific">Shewanella insulae</name>
    <dbReference type="NCBI Taxonomy" id="2681496"/>
    <lineage>
        <taxon>Bacteria</taxon>
        <taxon>Pseudomonadati</taxon>
        <taxon>Pseudomonadota</taxon>
        <taxon>Gammaproteobacteria</taxon>
        <taxon>Alteromonadales</taxon>
        <taxon>Shewanellaceae</taxon>
        <taxon>Shewanella</taxon>
    </lineage>
</organism>
<name>A0A6L7HXD2_9GAMM</name>
<keyword evidence="1" id="KW-0812">Transmembrane</keyword>
<dbReference type="RefSeq" id="WP_160794548.1">
    <property type="nucleotide sequence ID" value="NZ_WRPA01000004.1"/>
</dbReference>